<organism evidence="2 3">
    <name type="scientific">Hymenobacter persicinus</name>
    <dbReference type="NCBI Taxonomy" id="2025506"/>
    <lineage>
        <taxon>Bacteria</taxon>
        <taxon>Pseudomonadati</taxon>
        <taxon>Bacteroidota</taxon>
        <taxon>Cytophagia</taxon>
        <taxon>Cytophagales</taxon>
        <taxon>Hymenobacteraceae</taxon>
        <taxon>Hymenobacter</taxon>
    </lineage>
</organism>
<comment type="caution">
    <text evidence="2">The sequence shown here is derived from an EMBL/GenBank/DDBJ whole genome shotgun (WGS) entry which is preliminary data.</text>
</comment>
<proteinExistence type="predicted"/>
<accession>A0A4Q5LFF7</accession>
<evidence type="ECO:0008006" key="4">
    <source>
        <dbReference type="Google" id="ProtNLM"/>
    </source>
</evidence>
<feature type="transmembrane region" description="Helical" evidence="1">
    <location>
        <begin position="190"/>
        <end position="208"/>
    </location>
</feature>
<dbReference type="EMBL" id="SEWE01000003">
    <property type="protein sequence ID" value="RYU83811.1"/>
    <property type="molecule type" value="Genomic_DNA"/>
</dbReference>
<feature type="transmembrane region" description="Helical" evidence="1">
    <location>
        <begin position="12"/>
        <end position="30"/>
    </location>
</feature>
<feature type="transmembrane region" description="Helical" evidence="1">
    <location>
        <begin position="42"/>
        <end position="60"/>
    </location>
</feature>
<dbReference type="AlphaFoldDB" id="A0A4Q5LFF7"/>
<feature type="transmembrane region" description="Helical" evidence="1">
    <location>
        <begin position="66"/>
        <end position="85"/>
    </location>
</feature>
<reference evidence="2 3" key="1">
    <citation type="submission" date="2019-02" db="EMBL/GenBank/DDBJ databases">
        <title>Bacterial novel species isolated from soil.</title>
        <authorList>
            <person name="Jung H.-Y."/>
        </authorList>
    </citation>
    <scope>NUCLEOTIDE SEQUENCE [LARGE SCALE GENOMIC DNA]</scope>
    <source>
        <strain evidence="2 3">1-3-3-3</strain>
    </source>
</reference>
<dbReference type="Proteomes" id="UP000294155">
    <property type="component" value="Unassembled WGS sequence"/>
</dbReference>
<dbReference type="RefSeq" id="WP_129919524.1">
    <property type="nucleotide sequence ID" value="NZ_SEWE01000003.1"/>
</dbReference>
<feature type="transmembrane region" description="Helical" evidence="1">
    <location>
        <begin position="97"/>
        <end position="120"/>
    </location>
</feature>
<keyword evidence="3" id="KW-1185">Reference proteome</keyword>
<name>A0A4Q5LFF7_9BACT</name>
<dbReference type="OrthoDB" id="5984490at2"/>
<gene>
    <name evidence="2" type="ORF">EWM57_02390</name>
</gene>
<keyword evidence="1" id="KW-0472">Membrane</keyword>
<evidence type="ECO:0000313" key="2">
    <source>
        <dbReference type="EMBL" id="RYU83811.1"/>
    </source>
</evidence>
<protein>
    <recommendedName>
        <fullName evidence="4">DUF2306 domain-containing protein</fullName>
    </recommendedName>
</protein>
<keyword evidence="1" id="KW-0812">Transmembrane</keyword>
<evidence type="ECO:0000256" key="1">
    <source>
        <dbReference type="SAM" id="Phobius"/>
    </source>
</evidence>
<evidence type="ECO:0000313" key="3">
    <source>
        <dbReference type="Proteomes" id="UP000294155"/>
    </source>
</evidence>
<keyword evidence="1" id="KW-1133">Transmembrane helix</keyword>
<sequence>METFLLANRWIHITAGFIGFFVAPAALYVRKGGEAHRLWGRIFFWAMVVAGSTAIVSAVYHGLTFLLLTGIFSLYLAWFGYRSLYHKHLGRGEARPALADWLGVGLGTVVFAGTVVYGLLHLRQNPVPVVFGGIGLMTTLRQLRSFRRIAPWPAGQWLHNHISGFVGSYIAAVSAFSATSLTFIPFPLNFLWPTLLMVPALIWVQRRYKAKFAQGHRPADVVEVRIQPELAPPAGR</sequence>